<feature type="compositionally biased region" description="Basic and acidic residues" evidence="4">
    <location>
        <begin position="202"/>
        <end position="213"/>
    </location>
</feature>
<evidence type="ECO:0000256" key="4">
    <source>
        <dbReference type="SAM" id="MobiDB-lite"/>
    </source>
</evidence>
<feature type="region of interest" description="Disordered" evidence="4">
    <location>
        <begin position="74"/>
        <end position="106"/>
    </location>
</feature>
<organism evidence="7">
    <name type="scientific">Heterosigma akashiwo</name>
    <name type="common">Chromophytic alga</name>
    <name type="synonym">Heterosigma carterae</name>
    <dbReference type="NCBI Taxonomy" id="2829"/>
    <lineage>
        <taxon>Eukaryota</taxon>
        <taxon>Sar</taxon>
        <taxon>Stramenopiles</taxon>
        <taxon>Ochrophyta</taxon>
        <taxon>Raphidophyceae</taxon>
        <taxon>Chattonellales</taxon>
        <taxon>Chattonellaceae</taxon>
        <taxon>Heterosigma</taxon>
    </lineage>
</organism>
<gene>
    <name evidence="7" type="ORF">HAKA00212_LOCUS26498</name>
</gene>
<keyword evidence="5" id="KW-1133">Transmembrane helix</keyword>
<evidence type="ECO:0000256" key="2">
    <source>
        <dbReference type="ARBA" id="ARBA00023180"/>
    </source>
</evidence>
<dbReference type="PANTHER" id="PTHR10605">
    <property type="entry name" value="HEPARAN SULFATE SULFOTRANSFERASE"/>
    <property type="match status" value="1"/>
</dbReference>
<sequence>MRTSQRTRQRSRRRSGNGLATLLIVCGLLVMMIIVFVLIMLIENQTVDAQSAPGIARIISGTTTDLMNNNIDKENDVIGKPKSLNSVIGDQSPEQGRPQPRAQEGGAAALEANHLEQEELKIKLKLLELERQALALGDRGLIEVADKPEQHDFSKQQHEGRLLNEMARQEPPGLEADPRMRRMHRHRMGPPGLFPGDEMEPGAERHRREEKPKPPPIDPDTVSQHLGPDAGPGECFINDKGQRLCLPSFILLGCCHCGSNALYIYLNNHPQIKIFQKETNWFEWPHEKVFLKDEYARRLVMGRDGLPAGKITGELGTRYIGNPGAPERVKRMLPNVKLLLMLREPGEMCFTATVYANQRWFQEHVPPAQEVGAARCLPEYLPDYAEQKAKGLYRNDCELGEYYVEGLKRWLELFPREQLLVFGSEELKADGASVMRRIEDHLGLPHHEGYPFRSNFNPSHLPGRKDEMPDSLRLMFDACYEDGINEIEKILGQEFHWKPHQREYWYEKGQKNYALVKNTRQQAIPKRSLVCIVEEEASEGVSVQSKKG</sequence>
<evidence type="ECO:0000259" key="6">
    <source>
        <dbReference type="Pfam" id="PF00685"/>
    </source>
</evidence>
<feature type="domain" description="Sulfotransferase" evidence="6">
    <location>
        <begin position="332"/>
        <end position="446"/>
    </location>
</feature>
<dbReference type="GO" id="GO:0008146">
    <property type="term" value="F:sulfotransferase activity"/>
    <property type="evidence" value="ECO:0007669"/>
    <property type="project" value="InterPro"/>
</dbReference>
<keyword evidence="2" id="KW-0325">Glycoprotein</keyword>
<evidence type="ECO:0000256" key="3">
    <source>
        <dbReference type="PIRSR" id="PIRSR637359-2"/>
    </source>
</evidence>
<keyword evidence="5" id="KW-0812">Transmembrane</keyword>
<feature type="region of interest" description="Disordered" evidence="4">
    <location>
        <begin position="187"/>
        <end position="228"/>
    </location>
</feature>
<dbReference type="SUPFAM" id="SSF52540">
    <property type="entry name" value="P-loop containing nucleoside triphosphate hydrolases"/>
    <property type="match status" value="1"/>
</dbReference>
<evidence type="ECO:0000256" key="5">
    <source>
        <dbReference type="SAM" id="Phobius"/>
    </source>
</evidence>
<evidence type="ECO:0000313" key="7">
    <source>
        <dbReference type="EMBL" id="CAE0654317.1"/>
    </source>
</evidence>
<dbReference type="InterPro" id="IPR027417">
    <property type="entry name" value="P-loop_NTPase"/>
</dbReference>
<feature type="transmembrane region" description="Helical" evidence="5">
    <location>
        <begin position="20"/>
        <end position="42"/>
    </location>
</feature>
<accession>A0A7S4DJY6</accession>
<name>A0A7S4DJY6_HETAK</name>
<keyword evidence="1" id="KW-0808">Transferase</keyword>
<protein>
    <recommendedName>
        <fullName evidence="6">Sulfotransferase domain-containing protein</fullName>
    </recommendedName>
</protein>
<dbReference type="PANTHER" id="PTHR10605:SF56">
    <property type="entry name" value="BIFUNCTIONAL HEPARAN SULFATE N-DEACETYLASE_N-SULFOTRANSFERASE"/>
    <property type="match status" value="1"/>
</dbReference>
<keyword evidence="5" id="KW-0472">Membrane</keyword>
<dbReference type="InterPro" id="IPR000863">
    <property type="entry name" value="Sulfotransferase_dom"/>
</dbReference>
<evidence type="ECO:0000256" key="1">
    <source>
        <dbReference type="ARBA" id="ARBA00022679"/>
    </source>
</evidence>
<dbReference type="EMBL" id="HBIU01061392">
    <property type="protein sequence ID" value="CAE0654317.1"/>
    <property type="molecule type" value="Transcribed_RNA"/>
</dbReference>
<reference evidence="7" key="1">
    <citation type="submission" date="2021-01" db="EMBL/GenBank/DDBJ databases">
        <authorList>
            <person name="Corre E."/>
            <person name="Pelletier E."/>
            <person name="Niang G."/>
            <person name="Scheremetjew M."/>
            <person name="Finn R."/>
            <person name="Kale V."/>
            <person name="Holt S."/>
            <person name="Cochrane G."/>
            <person name="Meng A."/>
            <person name="Brown T."/>
            <person name="Cohen L."/>
        </authorList>
    </citation>
    <scope>NUCLEOTIDE SEQUENCE</scope>
    <source>
        <strain evidence="7">CCMP3107</strain>
    </source>
</reference>
<dbReference type="AlphaFoldDB" id="A0A7S4DJY6"/>
<dbReference type="Pfam" id="PF00685">
    <property type="entry name" value="Sulfotransfer_1"/>
    <property type="match status" value="1"/>
</dbReference>
<feature type="compositionally biased region" description="Polar residues" evidence="4">
    <location>
        <begin position="83"/>
        <end position="94"/>
    </location>
</feature>
<dbReference type="Gene3D" id="3.40.50.300">
    <property type="entry name" value="P-loop containing nucleotide triphosphate hydrolases"/>
    <property type="match status" value="1"/>
</dbReference>
<dbReference type="InterPro" id="IPR037359">
    <property type="entry name" value="NST/OST"/>
</dbReference>
<proteinExistence type="predicted"/>
<feature type="binding site" evidence="3">
    <location>
        <position position="343"/>
    </location>
    <ligand>
        <name>3'-phosphoadenylyl sulfate</name>
        <dbReference type="ChEBI" id="CHEBI:58339"/>
    </ligand>
</feature>